<proteinExistence type="predicted"/>
<sequence>MPGSGKESSKIETYQPKLLSSLWTTYSRHLRAMELTEDQLGEQMHQHQHLGVSQHDQHHHYYNAVFDGPMQVSPNRFCTPSRRKVVEQLEDKRNVIRTTSMPF</sequence>
<evidence type="ECO:0000313" key="2">
    <source>
        <dbReference type="Proteomes" id="UP001558613"/>
    </source>
</evidence>
<protein>
    <submittedName>
        <fullName evidence="1">Uncharacterized protein</fullName>
    </submittedName>
</protein>
<evidence type="ECO:0000313" key="1">
    <source>
        <dbReference type="EMBL" id="KAL1261593.1"/>
    </source>
</evidence>
<dbReference type="EMBL" id="JAYMGO010000014">
    <property type="protein sequence ID" value="KAL1261593.1"/>
    <property type="molecule type" value="Genomic_DNA"/>
</dbReference>
<accession>A0ABR3M911</accession>
<name>A0ABR3M911_9TELE</name>
<dbReference type="Proteomes" id="UP001558613">
    <property type="component" value="Unassembled WGS sequence"/>
</dbReference>
<gene>
    <name evidence="1" type="ORF">QQF64_006858</name>
</gene>
<comment type="caution">
    <text evidence="1">The sequence shown here is derived from an EMBL/GenBank/DDBJ whole genome shotgun (WGS) entry which is preliminary data.</text>
</comment>
<organism evidence="1 2">
    <name type="scientific">Cirrhinus molitorella</name>
    <name type="common">mud carp</name>
    <dbReference type="NCBI Taxonomy" id="172907"/>
    <lineage>
        <taxon>Eukaryota</taxon>
        <taxon>Metazoa</taxon>
        <taxon>Chordata</taxon>
        <taxon>Craniata</taxon>
        <taxon>Vertebrata</taxon>
        <taxon>Euteleostomi</taxon>
        <taxon>Actinopterygii</taxon>
        <taxon>Neopterygii</taxon>
        <taxon>Teleostei</taxon>
        <taxon>Ostariophysi</taxon>
        <taxon>Cypriniformes</taxon>
        <taxon>Cyprinidae</taxon>
        <taxon>Labeoninae</taxon>
        <taxon>Labeonini</taxon>
        <taxon>Cirrhinus</taxon>
    </lineage>
</organism>
<reference evidence="1 2" key="1">
    <citation type="submission" date="2023-09" db="EMBL/GenBank/DDBJ databases">
        <authorList>
            <person name="Wang M."/>
        </authorList>
    </citation>
    <scope>NUCLEOTIDE SEQUENCE [LARGE SCALE GENOMIC DNA]</scope>
    <source>
        <strain evidence="1">GT-2023</strain>
        <tissue evidence="1">Liver</tissue>
    </source>
</reference>
<keyword evidence="2" id="KW-1185">Reference proteome</keyword>